<keyword evidence="1" id="KW-0812">Transmembrane</keyword>
<keyword evidence="1" id="KW-1133">Transmembrane helix</keyword>
<feature type="transmembrane region" description="Helical" evidence="1">
    <location>
        <begin position="20"/>
        <end position="42"/>
    </location>
</feature>
<comment type="caution">
    <text evidence="2">The sequence shown here is derived from an EMBL/GenBank/DDBJ whole genome shotgun (WGS) entry which is preliminary data.</text>
</comment>
<keyword evidence="3" id="KW-1185">Reference proteome</keyword>
<protein>
    <submittedName>
        <fullName evidence="2">Uncharacterized protein</fullName>
    </submittedName>
</protein>
<dbReference type="AlphaFoldDB" id="A0A2M9CNC0"/>
<reference evidence="2 3" key="1">
    <citation type="submission" date="2017-11" db="EMBL/GenBank/DDBJ databases">
        <title>Genomic Encyclopedia of Archaeal and Bacterial Type Strains, Phase II (KMG-II): From Individual Species to Whole Genera.</title>
        <authorList>
            <person name="Goeker M."/>
        </authorList>
    </citation>
    <scope>NUCLEOTIDE SEQUENCE [LARGE SCALE GENOMIC DNA]</scope>
    <source>
        <strain evidence="2 3">DSM 27393</strain>
    </source>
</reference>
<evidence type="ECO:0000313" key="2">
    <source>
        <dbReference type="EMBL" id="PJJ73396.1"/>
    </source>
</evidence>
<proteinExistence type="predicted"/>
<accession>A0A2M9CNC0</accession>
<dbReference type="RefSeq" id="WP_281253579.1">
    <property type="nucleotide sequence ID" value="NZ_PGFF01000001.1"/>
</dbReference>
<dbReference type="EMBL" id="PGFF01000001">
    <property type="protein sequence ID" value="PJJ73396.1"/>
    <property type="molecule type" value="Genomic_DNA"/>
</dbReference>
<keyword evidence="1" id="KW-0472">Membrane</keyword>
<evidence type="ECO:0000256" key="1">
    <source>
        <dbReference type="SAM" id="Phobius"/>
    </source>
</evidence>
<dbReference type="Proteomes" id="UP000228758">
    <property type="component" value="Unassembled WGS sequence"/>
</dbReference>
<evidence type="ECO:0000313" key="3">
    <source>
        <dbReference type="Proteomes" id="UP000228758"/>
    </source>
</evidence>
<gene>
    <name evidence="2" type="ORF">CLV46_2983</name>
</gene>
<sequence length="44" mass="4702">MTNFGPEDRDPNKPSTTRIVLWVVVGGAGLWLVLSGLFGMIAKG</sequence>
<name>A0A2M9CNC0_9MICO</name>
<organism evidence="2 3">
    <name type="scientific">Diaminobutyricimonas aerilata</name>
    <dbReference type="NCBI Taxonomy" id="1162967"/>
    <lineage>
        <taxon>Bacteria</taxon>
        <taxon>Bacillati</taxon>
        <taxon>Actinomycetota</taxon>
        <taxon>Actinomycetes</taxon>
        <taxon>Micrococcales</taxon>
        <taxon>Microbacteriaceae</taxon>
        <taxon>Diaminobutyricimonas</taxon>
    </lineage>
</organism>